<keyword evidence="2" id="KW-1185">Reference proteome</keyword>
<comment type="caution">
    <text evidence="1">The sequence shown here is derived from an EMBL/GenBank/DDBJ whole genome shotgun (WGS) entry which is preliminary data.</text>
</comment>
<name>A0ACC0H2N3_9ERIC</name>
<sequence>MVATPFSGASGSSNTQSNNRYQSRGQRNFTPMYMPLSKALGVLIKKGHLKPLEPRPLPNPLPPTYNLAKYCAYHQQQGHDTDLCYRLRHEIQDLIDKNIILPPQGPNVTNNPLPKHNQDPPKRVNFIQTGVASYDPSIYITPSHLPKPEVILPNCTDLCMMDTFTTPSEPKVVTTKNETGQASEESRTIKSGWVREFSRELMIRQIYLVSGPLKVWGCRRRLNCV</sequence>
<organism evidence="1 2">
    <name type="scientific">Camellia lanceoleosa</name>
    <dbReference type="NCBI Taxonomy" id="1840588"/>
    <lineage>
        <taxon>Eukaryota</taxon>
        <taxon>Viridiplantae</taxon>
        <taxon>Streptophyta</taxon>
        <taxon>Embryophyta</taxon>
        <taxon>Tracheophyta</taxon>
        <taxon>Spermatophyta</taxon>
        <taxon>Magnoliopsida</taxon>
        <taxon>eudicotyledons</taxon>
        <taxon>Gunneridae</taxon>
        <taxon>Pentapetalae</taxon>
        <taxon>asterids</taxon>
        <taxon>Ericales</taxon>
        <taxon>Theaceae</taxon>
        <taxon>Camellia</taxon>
    </lineage>
</organism>
<evidence type="ECO:0000313" key="2">
    <source>
        <dbReference type="Proteomes" id="UP001060215"/>
    </source>
</evidence>
<evidence type="ECO:0000313" key="1">
    <source>
        <dbReference type="EMBL" id="KAI8007224.1"/>
    </source>
</evidence>
<accession>A0ACC0H2N3</accession>
<gene>
    <name evidence="1" type="ORF">LOK49_LG07G00578</name>
</gene>
<proteinExistence type="predicted"/>
<protein>
    <submittedName>
        <fullName evidence="1">Uncharacterized protein</fullName>
    </submittedName>
</protein>
<dbReference type="EMBL" id="CM045764">
    <property type="protein sequence ID" value="KAI8007224.1"/>
    <property type="molecule type" value="Genomic_DNA"/>
</dbReference>
<reference evidence="1 2" key="1">
    <citation type="journal article" date="2022" name="Plant J.">
        <title>Chromosome-level genome of Camellia lanceoleosa provides a valuable resource for understanding genome evolution and self-incompatibility.</title>
        <authorList>
            <person name="Gong W."/>
            <person name="Xiao S."/>
            <person name="Wang L."/>
            <person name="Liao Z."/>
            <person name="Chang Y."/>
            <person name="Mo W."/>
            <person name="Hu G."/>
            <person name="Li W."/>
            <person name="Zhao G."/>
            <person name="Zhu H."/>
            <person name="Hu X."/>
            <person name="Ji K."/>
            <person name="Xiang X."/>
            <person name="Song Q."/>
            <person name="Yuan D."/>
            <person name="Jin S."/>
            <person name="Zhang L."/>
        </authorList>
    </citation>
    <scope>NUCLEOTIDE SEQUENCE [LARGE SCALE GENOMIC DNA]</scope>
    <source>
        <strain evidence="1">SQ_2022a</strain>
    </source>
</reference>
<dbReference type="Proteomes" id="UP001060215">
    <property type="component" value="Chromosome 7"/>
</dbReference>